<feature type="compositionally biased region" description="Low complexity" evidence="1">
    <location>
        <begin position="165"/>
        <end position="177"/>
    </location>
</feature>
<organism evidence="3 4">
    <name type="scientific">Elaeis guineensis var. tenera</name>
    <name type="common">Oil palm</name>
    <dbReference type="NCBI Taxonomy" id="51953"/>
    <lineage>
        <taxon>Eukaryota</taxon>
        <taxon>Viridiplantae</taxon>
        <taxon>Streptophyta</taxon>
        <taxon>Embryophyta</taxon>
        <taxon>Tracheophyta</taxon>
        <taxon>Spermatophyta</taxon>
        <taxon>Magnoliopsida</taxon>
        <taxon>Liliopsida</taxon>
        <taxon>Arecaceae</taxon>
        <taxon>Arecoideae</taxon>
        <taxon>Cocoseae</taxon>
        <taxon>Elaeidinae</taxon>
        <taxon>Elaeis</taxon>
    </lineage>
</organism>
<accession>A0A6I9QD33</accession>
<sequence>MAADVSSLARMLSRYKEEGEGKRDLVTRDLLGGGAVLGSAGDVDLERQVPAGWERRLDLLPGKAYLPKRESNPSSRHVQDLNLPPPVAGAATAATGVGLPEDSTALDLKLAAVPPPSTAAAASASSSSSFDYLSVCTLEKVKFALERAERESRIRLPRRARFDGSPSPSSSSTTSSSFKRRAAADQDEDGATDVSNASGGLIAAGCPGCLLYVLIAKVDPRCPRCDSHVPLPALKKKPKIDLNSAHTDWN</sequence>
<reference evidence="4" key="1">
    <citation type="submission" date="2025-08" db="UniProtKB">
        <authorList>
            <consortium name="RefSeq"/>
        </authorList>
    </citation>
    <scope>IDENTIFICATION</scope>
</reference>
<dbReference type="Proteomes" id="UP000504607">
    <property type="component" value="Unplaced"/>
</dbReference>
<proteinExistence type="predicted"/>
<evidence type="ECO:0000313" key="4">
    <source>
        <dbReference type="RefSeq" id="XP_010907048.1"/>
    </source>
</evidence>
<dbReference type="InterPro" id="IPR055281">
    <property type="entry name" value="GIR1-2/SIED1"/>
</dbReference>
<dbReference type="KEGG" id="egu:105033816"/>
<dbReference type="OrthoDB" id="1929178at2759"/>
<evidence type="ECO:0000259" key="2">
    <source>
        <dbReference type="Pfam" id="PF24747"/>
    </source>
</evidence>
<dbReference type="InterPro" id="IPR056440">
    <property type="entry name" value="Zn-ribbon_GIR1"/>
</dbReference>
<dbReference type="Pfam" id="PF24747">
    <property type="entry name" value="Zn-ribbon_GIR1"/>
    <property type="match status" value="1"/>
</dbReference>
<dbReference type="PANTHER" id="PTHR33177">
    <property type="entry name" value="PUTATIVE-RELATED"/>
    <property type="match status" value="1"/>
</dbReference>
<dbReference type="GeneID" id="105033816"/>
<name>A0A6I9QD33_ELAGV</name>
<dbReference type="AlphaFoldDB" id="A0A6I9QD33"/>
<dbReference type="InParanoid" id="A0A6I9QD33"/>
<dbReference type="PANTHER" id="PTHR33177:SF24">
    <property type="entry name" value="FILAMENTOUS HEMAGGLUTININ TRANSPORTER"/>
    <property type="match status" value="1"/>
</dbReference>
<feature type="domain" description="GIR1-like zinc ribbon" evidence="2">
    <location>
        <begin position="203"/>
        <end position="231"/>
    </location>
</feature>
<keyword evidence="3" id="KW-1185">Reference proteome</keyword>
<gene>
    <name evidence="4" type="primary">LOC105033816</name>
</gene>
<protein>
    <submittedName>
        <fullName evidence="4">Uncharacterized protein LOC105033816</fullName>
    </submittedName>
</protein>
<evidence type="ECO:0000313" key="3">
    <source>
        <dbReference type="Proteomes" id="UP000504607"/>
    </source>
</evidence>
<dbReference type="RefSeq" id="XP_010907048.1">
    <property type="nucleotide sequence ID" value="XM_010908746.3"/>
</dbReference>
<evidence type="ECO:0000256" key="1">
    <source>
        <dbReference type="SAM" id="MobiDB-lite"/>
    </source>
</evidence>
<feature type="region of interest" description="Disordered" evidence="1">
    <location>
        <begin position="156"/>
        <end position="193"/>
    </location>
</feature>